<feature type="transmembrane region" description="Helical" evidence="5">
    <location>
        <begin position="243"/>
        <end position="269"/>
    </location>
</feature>
<feature type="transmembrane region" description="Helical" evidence="5">
    <location>
        <begin position="339"/>
        <end position="358"/>
    </location>
</feature>
<evidence type="ECO:0000256" key="4">
    <source>
        <dbReference type="ARBA" id="ARBA00023136"/>
    </source>
</evidence>
<evidence type="ECO:0000256" key="5">
    <source>
        <dbReference type="SAM" id="Phobius"/>
    </source>
</evidence>
<dbReference type="InterPro" id="IPR036259">
    <property type="entry name" value="MFS_trans_sf"/>
</dbReference>
<feature type="transmembrane region" description="Helical" evidence="5">
    <location>
        <begin position="310"/>
        <end position="327"/>
    </location>
</feature>
<feature type="transmembrane region" description="Helical" evidence="5">
    <location>
        <begin position="112"/>
        <end position="134"/>
    </location>
</feature>
<sequence length="500" mass="54156">MSISLWRRDLPHYPDAGPRRFYLLLVVAITISLYYSLYAASGVTPLLLAGLHLPFRDFVFILAGGNLVGAFASLLAGLSDRFGRANLVVYGLLVVGVLVAFVMPSVTTGAQWALGFGAISFVEGIILVATPALIRDFSPQVGRATAMGFWTIGPVLGSLTVSLVTTLTLPVTRTWQSEYRICGAVGLAMFAIAFLFLRELAPALRDQLMVSERDRTLVEMRAKGLDIEAGLRNPWRQMLHADVIASAFGVSVLLLFYYTTVAFGLIYLVTVFRLSVGEANEVANWNWATNAAALILAGVLSDRLRVRKPFMILGGLGGLVFIALYLLQAGGHPSFARLAFLVCAQSLFVGFAYVTWMACFTETVEARNPALTATGLAIWGWLLRLVVTACFLALPFVVKAVNPLIEAPYYIAAYRHALAAHLAPGAALLAHLAAIKAAAEAAPGQWRSWFWICEAGIVVFLGTVFLMRGRWSPKAARADDAAHHAQVARELAALRDQPAE</sequence>
<evidence type="ECO:0000313" key="6">
    <source>
        <dbReference type="EMBL" id="MCF3945226.1"/>
    </source>
</evidence>
<evidence type="ECO:0000256" key="1">
    <source>
        <dbReference type="ARBA" id="ARBA00004141"/>
    </source>
</evidence>
<comment type="caution">
    <text evidence="6">The sequence shown here is derived from an EMBL/GenBank/DDBJ whole genome shotgun (WGS) entry which is preliminary data.</text>
</comment>
<keyword evidence="7" id="KW-1185">Reference proteome</keyword>
<feature type="transmembrane region" description="Helical" evidence="5">
    <location>
        <begin position="146"/>
        <end position="171"/>
    </location>
</feature>
<feature type="transmembrane region" description="Helical" evidence="5">
    <location>
        <begin position="87"/>
        <end position="106"/>
    </location>
</feature>
<dbReference type="Pfam" id="PF07690">
    <property type="entry name" value="MFS_1"/>
    <property type="match status" value="1"/>
</dbReference>
<dbReference type="RefSeq" id="WP_235702463.1">
    <property type="nucleotide sequence ID" value="NZ_JAKGBZ010000001.1"/>
</dbReference>
<evidence type="ECO:0000313" key="7">
    <source>
        <dbReference type="Proteomes" id="UP001521209"/>
    </source>
</evidence>
<dbReference type="InterPro" id="IPR050382">
    <property type="entry name" value="MFS_Na/Anion_cotransporter"/>
</dbReference>
<keyword evidence="3 5" id="KW-1133">Transmembrane helix</keyword>
<feature type="transmembrane region" description="Helical" evidence="5">
    <location>
        <begin position="177"/>
        <end position="197"/>
    </location>
</feature>
<dbReference type="SUPFAM" id="SSF103473">
    <property type="entry name" value="MFS general substrate transporter"/>
    <property type="match status" value="1"/>
</dbReference>
<accession>A0ABS9DR52</accession>
<feature type="transmembrane region" description="Helical" evidence="5">
    <location>
        <begin position="378"/>
        <end position="398"/>
    </location>
</feature>
<proteinExistence type="predicted"/>
<reference evidence="6 7" key="1">
    <citation type="submission" date="2022-01" db="EMBL/GenBank/DDBJ databases">
        <authorList>
            <person name="Won M."/>
            <person name="Kim S.-J."/>
            <person name="Kwon S.-W."/>
        </authorList>
    </citation>
    <scope>NUCLEOTIDE SEQUENCE [LARGE SCALE GENOMIC DNA]</scope>
    <source>
        <strain evidence="6 7">KCTC 23505</strain>
    </source>
</reference>
<comment type="subcellular location">
    <subcellularLocation>
        <location evidence="1">Membrane</location>
        <topology evidence="1">Multi-pass membrane protein</topology>
    </subcellularLocation>
</comment>
<evidence type="ECO:0000256" key="2">
    <source>
        <dbReference type="ARBA" id="ARBA00022692"/>
    </source>
</evidence>
<gene>
    <name evidence="6" type="ORF">L2A60_00820</name>
</gene>
<dbReference type="PANTHER" id="PTHR11662">
    <property type="entry name" value="SOLUTE CARRIER FAMILY 17"/>
    <property type="match status" value="1"/>
</dbReference>
<feature type="transmembrane region" description="Helical" evidence="5">
    <location>
        <begin position="449"/>
        <end position="467"/>
    </location>
</feature>
<dbReference type="PANTHER" id="PTHR11662:SF399">
    <property type="entry name" value="FI19708P1-RELATED"/>
    <property type="match status" value="1"/>
</dbReference>
<dbReference type="Proteomes" id="UP001521209">
    <property type="component" value="Unassembled WGS sequence"/>
</dbReference>
<protein>
    <submittedName>
        <fullName evidence="6">MFS transporter</fullName>
    </submittedName>
</protein>
<dbReference type="Gene3D" id="1.20.1250.20">
    <property type="entry name" value="MFS general substrate transporter like domains"/>
    <property type="match status" value="1"/>
</dbReference>
<keyword evidence="2 5" id="KW-0812">Transmembrane</keyword>
<dbReference type="CDD" id="cd06174">
    <property type="entry name" value="MFS"/>
    <property type="match status" value="1"/>
</dbReference>
<feature type="transmembrane region" description="Helical" evidence="5">
    <location>
        <begin position="58"/>
        <end position="78"/>
    </location>
</feature>
<feature type="transmembrane region" description="Helical" evidence="5">
    <location>
        <begin position="21"/>
        <end position="38"/>
    </location>
</feature>
<dbReference type="InterPro" id="IPR011701">
    <property type="entry name" value="MFS"/>
</dbReference>
<keyword evidence="4 5" id="KW-0472">Membrane</keyword>
<feature type="transmembrane region" description="Helical" evidence="5">
    <location>
        <begin position="418"/>
        <end position="437"/>
    </location>
</feature>
<dbReference type="EMBL" id="JAKGBZ010000001">
    <property type="protein sequence ID" value="MCF3945226.1"/>
    <property type="molecule type" value="Genomic_DNA"/>
</dbReference>
<evidence type="ECO:0000256" key="3">
    <source>
        <dbReference type="ARBA" id="ARBA00022989"/>
    </source>
</evidence>
<organism evidence="6 7">
    <name type="scientific">Acidiphilium iwatense</name>
    <dbReference type="NCBI Taxonomy" id="768198"/>
    <lineage>
        <taxon>Bacteria</taxon>
        <taxon>Pseudomonadati</taxon>
        <taxon>Pseudomonadota</taxon>
        <taxon>Alphaproteobacteria</taxon>
        <taxon>Acetobacterales</taxon>
        <taxon>Acidocellaceae</taxon>
        <taxon>Acidiphilium</taxon>
    </lineage>
</organism>
<name>A0ABS9DR52_9PROT</name>